<dbReference type="OrthoDB" id="5375558at2759"/>
<keyword evidence="3" id="KW-0805">Transcription regulation</keyword>
<feature type="compositionally biased region" description="Low complexity" evidence="7">
    <location>
        <begin position="19"/>
        <end position="31"/>
    </location>
</feature>
<evidence type="ECO:0000256" key="2">
    <source>
        <dbReference type="ARBA" id="ARBA00022833"/>
    </source>
</evidence>
<name>A0A225B2N4_TALAT</name>
<feature type="compositionally biased region" description="Low complexity" evidence="7">
    <location>
        <begin position="106"/>
        <end position="119"/>
    </location>
</feature>
<organism evidence="8 9">
    <name type="scientific">Talaromyces atroroseus</name>
    <dbReference type="NCBI Taxonomy" id="1441469"/>
    <lineage>
        <taxon>Eukaryota</taxon>
        <taxon>Fungi</taxon>
        <taxon>Dikarya</taxon>
        <taxon>Ascomycota</taxon>
        <taxon>Pezizomycotina</taxon>
        <taxon>Eurotiomycetes</taxon>
        <taxon>Eurotiomycetidae</taxon>
        <taxon>Eurotiales</taxon>
        <taxon>Trichocomaceae</taxon>
        <taxon>Talaromyces</taxon>
        <taxon>Talaromyces sect. Trachyspermi</taxon>
    </lineage>
</organism>
<feature type="compositionally biased region" description="Pro residues" evidence="7">
    <location>
        <begin position="7"/>
        <end position="18"/>
    </location>
</feature>
<dbReference type="Proteomes" id="UP000214365">
    <property type="component" value="Unassembled WGS sequence"/>
</dbReference>
<keyword evidence="5" id="KW-0804">Transcription</keyword>
<feature type="region of interest" description="Disordered" evidence="7">
    <location>
        <begin position="1"/>
        <end position="155"/>
    </location>
</feature>
<dbReference type="InterPro" id="IPR052360">
    <property type="entry name" value="Transcr_Regulatory_Proteins"/>
</dbReference>
<evidence type="ECO:0000256" key="5">
    <source>
        <dbReference type="ARBA" id="ARBA00023163"/>
    </source>
</evidence>
<dbReference type="GO" id="GO:0003677">
    <property type="term" value="F:DNA binding"/>
    <property type="evidence" value="ECO:0007669"/>
    <property type="project" value="UniProtKB-KW"/>
</dbReference>
<proteinExistence type="predicted"/>
<evidence type="ECO:0000256" key="7">
    <source>
        <dbReference type="SAM" id="MobiDB-lite"/>
    </source>
</evidence>
<dbReference type="PANTHER" id="PTHR36206:SF13">
    <property type="entry name" value="TRANSCRIPTIONAL REGULATORY PROTEIN MOC3"/>
    <property type="match status" value="1"/>
</dbReference>
<feature type="compositionally biased region" description="Low complexity" evidence="7">
    <location>
        <begin position="145"/>
        <end position="154"/>
    </location>
</feature>
<reference evidence="8 9" key="1">
    <citation type="submission" date="2015-06" db="EMBL/GenBank/DDBJ databases">
        <title>Talaromyces atroroseus IBT 11181 draft genome.</title>
        <authorList>
            <person name="Rasmussen K.B."/>
            <person name="Rasmussen S."/>
            <person name="Petersen B."/>
            <person name="Sicheritz-Ponten T."/>
            <person name="Mortensen U.H."/>
            <person name="Thrane U."/>
        </authorList>
    </citation>
    <scope>NUCLEOTIDE SEQUENCE [LARGE SCALE GENOMIC DNA]</scope>
    <source>
        <strain evidence="8 9">IBT 11181</strain>
    </source>
</reference>
<evidence type="ECO:0000256" key="4">
    <source>
        <dbReference type="ARBA" id="ARBA00023125"/>
    </source>
</evidence>
<feature type="region of interest" description="Disordered" evidence="7">
    <location>
        <begin position="327"/>
        <end position="393"/>
    </location>
</feature>
<feature type="compositionally biased region" description="Low complexity" evidence="7">
    <location>
        <begin position="50"/>
        <end position="86"/>
    </location>
</feature>
<evidence type="ECO:0000256" key="6">
    <source>
        <dbReference type="ARBA" id="ARBA00023242"/>
    </source>
</evidence>
<keyword evidence="2" id="KW-0862">Zinc</keyword>
<gene>
    <name evidence="8" type="ORF">UA08_04667</name>
</gene>
<dbReference type="EMBL" id="LFMY01000006">
    <property type="protein sequence ID" value="OKL60117.1"/>
    <property type="molecule type" value="Genomic_DNA"/>
</dbReference>
<keyword evidence="4" id="KW-0238">DNA-binding</keyword>
<dbReference type="GeneID" id="31004422"/>
<feature type="compositionally biased region" description="Pro residues" evidence="7">
    <location>
        <begin position="120"/>
        <end position="129"/>
    </location>
</feature>
<feature type="compositionally biased region" description="Pro residues" evidence="7">
    <location>
        <begin position="87"/>
        <end position="105"/>
    </location>
</feature>
<keyword evidence="1" id="KW-0479">Metal-binding</keyword>
<keyword evidence="6" id="KW-0539">Nucleus</keyword>
<evidence type="ECO:0000313" key="8">
    <source>
        <dbReference type="EMBL" id="OKL60117.1"/>
    </source>
</evidence>
<dbReference type="AlphaFoldDB" id="A0A225B2N4"/>
<comment type="caution">
    <text evidence="8">The sequence shown here is derived from an EMBL/GenBank/DDBJ whole genome shotgun (WGS) entry which is preliminary data.</text>
</comment>
<dbReference type="STRING" id="1441469.A0A225B2N4"/>
<keyword evidence="9" id="KW-1185">Reference proteome</keyword>
<protein>
    <submittedName>
        <fullName evidence="8">Uncharacterized protein</fullName>
    </submittedName>
</protein>
<evidence type="ECO:0000256" key="1">
    <source>
        <dbReference type="ARBA" id="ARBA00022723"/>
    </source>
</evidence>
<accession>A0A225B2N4</accession>
<evidence type="ECO:0000256" key="3">
    <source>
        <dbReference type="ARBA" id="ARBA00023015"/>
    </source>
</evidence>
<feature type="compositionally biased region" description="Low complexity" evidence="7">
    <location>
        <begin position="354"/>
        <end position="373"/>
    </location>
</feature>
<dbReference type="PANTHER" id="PTHR36206">
    <property type="entry name" value="ASPERCRYPTIN BIOSYNTHESIS CLUSTER-SPECIFIC TRANSCRIPTION REGULATOR ATNN-RELATED"/>
    <property type="match status" value="1"/>
</dbReference>
<dbReference type="RefSeq" id="XP_020120238.1">
    <property type="nucleotide sequence ID" value="XM_020266963.1"/>
</dbReference>
<dbReference type="GO" id="GO:0046872">
    <property type="term" value="F:metal ion binding"/>
    <property type="evidence" value="ECO:0007669"/>
    <property type="project" value="UniProtKB-KW"/>
</dbReference>
<sequence length="728" mass="78399">MSEAQPDQPPGDPSPNSAPAPAAEPVAAAAALPPPPPLPPISTDEIDNLTETTIATTATTDTVPVSAPDVATATTSTPSTTLGTVPSPAPAPVYTPTPAPPPPLPVATSAPISSPSVATPAPPSMPPYQPTSTVSSPNPPPMQAQPPMGSGMPSSVPPMQPMGQYNPGYSPAMAQMGMQGGQMSYQLPGNRSRAHQREVKRRTKTGCLTCQKKPREEGGGGGAGVVGVVVVGGGGSFSRGAAGWREIFCSRLSVVLSSRLPIPLFDRAPPTTVAYTTLFHPIIAEFCNNTDAQLSKRECLGYDPVFRQQPGPSDIRPAANSQPALVVNPQENHNPYPSAPPGYVPASAQPFAPSVQSDSSVQSFDQSSLSNNNNHHHPASRQGPVEPSVEGSDTMSMMASLQDTIDGSMSQPVGTPDLSTPALLPFSGQVGRQEKVKIQDLLALQGIAPPPPYPIVPIQQARLDQIQTVYLHTYAPAIDRFLETRWFRDKGLSQLLTNAQLMAQYSALIDAFNDPKIDDPAVRGRVESFEASVVWDTMSICRSARNLVRNGNTEPMQEYDLLTTANRFDILEALITDDHLKDNPLRADLTREPPPNPNSLQDQLRLRSLNFWNCIGHFLTLQDNEASSAVEIDDTLGRCRALLDQIENRDVIYSMAIGRHLGQRLLDFHPRNRPDNSSDERNANTKLLVAQRFIEDEAKEKGTTQVVKRLCGMVHRLWELKNILLPRA</sequence>
<evidence type="ECO:0000313" key="9">
    <source>
        <dbReference type="Proteomes" id="UP000214365"/>
    </source>
</evidence>